<evidence type="ECO:0000256" key="7">
    <source>
        <dbReference type="ARBA" id="ARBA00047343"/>
    </source>
</evidence>
<keyword evidence="6" id="KW-0342">GTP-binding</keyword>
<dbReference type="InterPro" id="IPR054566">
    <property type="entry name" value="ManC/GMP-like_b-helix"/>
</dbReference>
<evidence type="ECO:0000313" key="12">
    <source>
        <dbReference type="EMBL" id="GBC59836.1"/>
    </source>
</evidence>
<dbReference type="PANTHER" id="PTHR46390:SF1">
    <property type="entry name" value="MANNOSE-1-PHOSPHATE GUANYLYLTRANSFERASE"/>
    <property type="match status" value="1"/>
</dbReference>
<dbReference type="Pfam" id="PF22640">
    <property type="entry name" value="ManC_GMP_beta-helix"/>
    <property type="match status" value="1"/>
</dbReference>
<evidence type="ECO:0000256" key="1">
    <source>
        <dbReference type="ARBA" id="ARBA00006115"/>
    </source>
</evidence>
<dbReference type="EMBL" id="BEXT01000001">
    <property type="protein sequence ID" value="GBC59836.1"/>
    <property type="molecule type" value="Genomic_DNA"/>
</dbReference>
<proteinExistence type="inferred from homology"/>
<dbReference type="Gene3D" id="2.60.120.10">
    <property type="entry name" value="Jelly Rolls"/>
    <property type="match status" value="1"/>
</dbReference>
<keyword evidence="4 12" id="KW-0548">Nucleotidyltransferase</keyword>
<reference evidence="13" key="2">
    <citation type="submission" date="2019-01" db="EMBL/GenBank/DDBJ databases">
        <title>Genome sequence of Desulfonema ishimotonii strain Tokyo 01.</title>
        <authorList>
            <person name="Fukui M."/>
        </authorList>
    </citation>
    <scope>NUCLEOTIDE SEQUENCE [LARGE SCALE GENOMIC DNA]</scope>
    <source>
        <strain evidence="13">Tokyo 01</strain>
    </source>
</reference>
<accession>A0A401FS98</accession>
<dbReference type="Gene3D" id="3.90.550.10">
    <property type="entry name" value="Spore Coat Polysaccharide Biosynthesis Protein SpsA, Chain A"/>
    <property type="match status" value="1"/>
</dbReference>
<evidence type="ECO:0000259" key="9">
    <source>
        <dbReference type="Pfam" id="PF00483"/>
    </source>
</evidence>
<evidence type="ECO:0000256" key="4">
    <source>
        <dbReference type="ARBA" id="ARBA00022695"/>
    </source>
</evidence>
<dbReference type="InterPro" id="IPR001538">
    <property type="entry name" value="Man6P_isomerase-2_C"/>
</dbReference>
<dbReference type="FunFam" id="3.90.550.10:FF:000046">
    <property type="entry name" value="Mannose-1-phosphate guanylyltransferase (GDP)"/>
    <property type="match status" value="1"/>
</dbReference>
<organism evidence="12 13">
    <name type="scientific">Desulfonema ishimotonii</name>
    <dbReference type="NCBI Taxonomy" id="45657"/>
    <lineage>
        <taxon>Bacteria</taxon>
        <taxon>Pseudomonadati</taxon>
        <taxon>Thermodesulfobacteriota</taxon>
        <taxon>Desulfobacteria</taxon>
        <taxon>Desulfobacterales</taxon>
        <taxon>Desulfococcaceae</taxon>
        <taxon>Desulfonema</taxon>
    </lineage>
</organism>
<comment type="caution">
    <text evidence="12">The sequence shown here is derived from an EMBL/GenBank/DDBJ whole genome shotgun (WGS) entry which is preliminary data.</text>
</comment>
<dbReference type="InterPro" id="IPR014710">
    <property type="entry name" value="RmlC-like_jellyroll"/>
</dbReference>
<evidence type="ECO:0000259" key="11">
    <source>
        <dbReference type="Pfam" id="PF22640"/>
    </source>
</evidence>
<dbReference type="SUPFAM" id="SSF53448">
    <property type="entry name" value="Nucleotide-diphospho-sugar transferases"/>
    <property type="match status" value="1"/>
</dbReference>
<evidence type="ECO:0000256" key="5">
    <source>
        <dbReference type="ARBA" id="ARBA00022741"/>
    </source>
</evidence>
<protein>
    <recommendedName>
        <fullName evidence="2">mannose-1-phosphate guanylyltransferase</fullName>
        <ecNumber evidence="2">2.7.7.13</ecNumber>
    </recommendedName>
</protein>
<dbReference type="PANTHER" id="PTHR46390">
    <property type="entry name" value="MANNOSE-1-PHOSPHATE GUANYLYLTRANSFERASE"/>
    <property type="match status" value="1"/>
</dbReference>
<evidence type="ECO:0000256" key="2">
    <source>
        <dbReference type="ARBA" id="ARBA00012387"/>
    </source>
</evidence>
<name>A0A401FS98_9BACT</name>
<dbReference type="GO" id="GO:0000271">
    <property type="term" value="P:polysaccharide biosynthetic process"/>
    <property type="evidence" value="ECO:0007669"/>
    <property type="project" value="InterPro"/>
</dbReference>
<dbReference type="GO" id="GO:0004475">
    <property type="term" value="F:mannose-1-phosphate guanylyltransferase (GTP) activity"/>
    <property type="evidence" value="ECO:0007669"/>
    <property type="project" value="UniProtKB-EC"/>
</dbReference>
<dbReference type="EC" id="2.7.7.13" evidence="2"/>
<evidence type="ECO:0000259" key="10">
    <source>
        <dbReference type="Pfam" id="PF01050"/>
    </source>
</evidence>
<keyword evidence="5" id="KW-0547">Nucleotide-binding</keyword>
<evidence type="ECO:0000256" key="6">
    <source>
        <dbReference type="ARBA" id="ARBA00023134"/>
    </source>
</evidence>
<dbReference type="InterPro" id="IPR006375">
    <property type="entry name" value="Man1P_GuaTrfase/Man6P_Isoase"/>
</dbReference>
<feature type="domain" description="MannoseP isomerase/GMP-like beta-helix" evidence="11">
    <location>
        <begin position="305"/>
        <end position="353"/>
    </location>
</feature>
<comment type="catalytic activity">
    <reaction evidence="7">
        <text>alpha-D-mannose 1-phosphate + GTP + H(+) = GDP-alpha-D-mannose + diphosphate</text>
        <dbReference type="Rhea" id="RHEA:15229"/>
        <dbReference type="ChEBI" id="CHEBI:15378"/>
        <dbReference type="ChEBI" id="CHEBI:33019"/>
        <dbReference type="ChEBI" id="CHEBI:37565"/>
        <dbReference type="ChEBI" id="CHEBI:57527"/>
        <dbReference type="ChEBI" id="CHEBI:58409"/>
        <dbReference type="EC" id="2.7.7.13"/>
    </reaction>
</comment>
<keyword evidence="3 12" id="KW-0808">Transferase</keyword>
<evidence type="ECO:0000313" key="13">
    <source>
        <dbReference type="Proteomes" id="UP000288096"/>
    </source>
</evidence>
<dbReference type="GO" id="GO:0005525">
    <property type="term" value="F:GTP binding"/>
    <property type="evidence" value="ECO:0007669"/>
    <property type="project" value="UniProtKB-KW"/>
</dbReference>
<dbReference type="Proteomes" id="UP000288096">
    <property type="component" value="Unassembled WGS sequence"/>
</dbReference>
<keyword evidence="12" id="KW-0413">Isomerase</keyword>
<keyword evidence="13" id="KW-1185">Reference proteome</keyword>
<feature type="domain" description="Mannose-6-phosphate isomerase type II C-terminal" evidence="10">
    <location>
        <begin position="358"/>
        <end position="470"/>
    </location>
</feature>
<dbReference type="InterPro" id="IPR011051">
    <property type="entry name" value="RmlC_Cupin_sf"/>
</dbReference>
<evidence type="ECO:0000256" key="3">
    <source>
        <dbReference type="ARBA" id="ARBA00022679"/>
    </source>
</evidence>
<gene>
    <name evidence="12" type="ORF">DENIS_0777</name>
</gene>
<dbReference type="GO" id="GO:0016853">
    <property type="term" value="F:isomerase activity"/>
    <property type="evidence" value="ECO:0007669"/>
    <property type="project" value="UniProtKB-KW"/>
</dbReference>
<dbReference type="CDD" id="cd02509">
    <property type="entry name" value="GDP-M1P_Guanylyltransferase"/>
    <property type="match status" value="1"/>
</dbReference>
<sequence length="475" mass="52643">MIYPVILAGGSGTRLWPLSRELYPKQLIELVDENTMLQDTVLRLRDFEGMADPIVICNENHRFMVAEQLRNIGADSGSIILEPVGRNTAPAVAVAALRAKSDGDDPVLLVLPADHYIRDVPVFHEALATGLHFARQDRLITFGIVPDAPETGYGYIRKGVPLSPPGESETSEAVAIDQFVEKPDPETAESYLRSGNYCWNSGMFMFRASAVLAEMTRHVPDMVSACGAALEHGQEDLDFFRLDRAAFESCPADSIDYAIMEKTDRGAMIPFQAGWNDLGSWEALWQVGEKDAHENVVQGDVLLHDVSHSFLHASTRLVAAVGLENHIVVETADAVLISPRDKVQDVKSLVNKLKAARREETISHKTTYSPWGSSETLVASERFLVKRVTVKPGATLSLQKHFNRAEHWIVLRGTALVTKGEEEVLLEEDRSTYIAPGVAHRLVNPGKIPLEFIEVRSGSYLGEDDIVRLEHVYRE</sequence>
<evidence type="ECO:0000256" key="8">
    <source>
        <dbReference type="RuleBase" id="RU004190"/>
    </source>
</evidence>
<dbReference type="InterPro" id="IPR029044">
    <property type="entry name" value="Nucleotide-diphossugar_trans"/>
</dbReference>
<dbReference type="GO" id="GO:0009298">
    <property type="term" value="P:GDP-mannose biosynthetic process"/>
    <property type="evidence" value="ECO:0007669"/>
    <property type="project" value="TreeGrafter"/>
</dbReference>
<dbReference type="FunFam" id="2.60.120.10:FF:000032">
    <property type="entry name" value="Mannose-1-phosphate guanylyltransferase/mannose-6-phosphate isomerase"/>
    <property type="match status" value="1"/>
</dbReference>
<dbReference type="InterPro" id="IPR049577">
    <property type="entry name" value="GMPP_N"/>
</dbReference>
<dbReference type="Pfam" id="PF00483">
    <property type="entry name" value="NTP_transferase"/>
    <property type="match status" value="1"/>
</dbReference>
<dbReference type="CDD" id="cd02213">
    <property type="entry name" value="cupin_PMI_typeII_C"/>
    <property type="match status" value="1"/>
</dbReference>
<dbReference type="InterPro" id="IPR005835">
    <property type="entry name" value="NTP_transferase_dom"/>
</dbReference>
<reference evidence="13" key="1">
    <citation type="submission" date="2017-11" db="EMBL/GenBank/DDBJ databases">
        <authorList>
            <person name="Watanabe M."/>
            <person name="Kojima H."/>
        </authorList>
    </citation>
    <scope>NUCLEOTIDE SEQUENCE [LARGE SCALE GENOMIC DNA]</scope>
    <source>
        <strain evidence="13">Tokyo 01</strain>
    </source>
</reference>
<feature type="domain" description="Nucleotidyl transferase" evidence="9">
    <location>
        <begin position="4"/>
        <end position="292"/>
    </location>
</feature>
<dbReference type="AlphaFoldDB" id="A0A401FS98"/>
<dbReference type="RefSeq" id="WP_124327315.1">
    <property type="nucleotide sequence ID" value="NZ_BEXT01000001.1"/>
</dbReference>
<dbReference type="Pfam" id="PF01050">
    <property type="entry name" value="MannoseP_isomer"/>
    <property type="match status" value="1"/>
</dbReference>
<dbReference type="OrthoDB" id="9806359at2"/>
<dbReference type="SUPFAM" id="SSF51182">
    <property type="entry name" value="RmlC-like cupins"/>
    <property type="match status" value="1"/>
</dbReference>
<comment type="similarity">
    <text evidence="1 8">Belongs to the mannose-6-phosphate isomerase type 2 family.</text>
</comment>
<dbReference type="InterPro" id="IPR051161">
    <property type="entry name" value="Mannose-6P_isomerase_type2"/>
</dbReference>
<dbReference type="NCBIfam" id="TIGR01479">
    <property type="entry name" value="GMP_PMI"/>
    <property type="match status" value="1"/>
</dbReference>